<dbReference type="PANTHER" id="PTHR23514:SF13">
    <property type="entry name" value="INNER MEMBRANE PROTEIN YBJJ"/>
    <property type="match status" value="1"/>
</dbReference>
<feature type="transmembrane region" description="Helical" evidence="5">
    <location>
        <begin position="267"/>
        <end position="286"/>
    </location>
</feature>
<evidence type="ECO:0000256" key="1">
    <source>
        <dbReference type="ARBA" id="ARBA00004141"/>
    </source>
</evidence>
<dbReference type="Proteomes" id="UP001165396">
    <property type="component" value="Unassembled WGS sequence"/>
</dbReference>
<dbReference type="PANTHER" id="PTHR23514">
    <property type="entry name" value="BYPASS OF STOP CODON PROTEIN 6"/>
    <property type="match status" value="1"/>
</dbReference>
<feature type="transmembrane region" description="Helical" evidence="5">
    <location>
        <begin position="200"/>
        <end position="219"/>
    </location>
</feature>
<dbReference type="RefSeq" id="WP_258293956.1">
    <property type="nucleotide sequence ID" value="NZ_JANKJG010000003.1"/>
</dbReference>
<reference evidence="7" key="1">
    <citation type="submission" date="2022-07" db="EMBL/GenBank/DDBJ databases">
        <title>Pseudosulfitobacter sp. strain AP-MA-4, whole genome sequence.</title>
        <authorList>
            <person name="Jiang Y."/>
        </authorList>
    </citation>
    <scope>NUCLEOTIDE SEQUENCE</scope>
    <source>
        <strain evidence="7">AP-MA-4</strain>
    </source>
</reference>
<dbReference type="SUPFAM" id="SSF103473">
    <property type="entry name" value="MFS general substrate transporter"/>
    <property type="match status" value="1"/>
</dbReference>
<comment type="subcellular location">
    <subcellularLocation>
        <location evidence="1">Membrane</location>
        <topology evidence="1">Multi-pass membrane protein</topology>
    </subcellularLocation>
</comment>
<keyword evidence="8" id="KW-1185">Reference proteome</keyword>
<dbReference type="Pfam" id="PF07690">
    <property type="entry name" value="MFS_1"/>
    <property type="match status" value="1"/>
</dbReference>
<feature type="transmembrane region" description="Helical" evidence="5">
    <location>
        <begin position="160"/>
        <end position="179"/>
    </location>
</feature>
<dbReference type="PROSITE" id="PS50850">
    <property type="entry name" value="MFS"/>
    <property type="match status" value="1"/>
</dbReference>
<keyword evidence="3 5" id="KW-1133">Transmembrane helix</keyword>
<keyword evidence="2 5" id="KW-0812">Transmembrane</keyword>
<organism evidence="7 8">
    <name type="scientific">Pseudosulfitobacter koreensis</name>
    <dbReference type="NCBI Taxonomy" id="2968472"/>
    <lineage>
        <taxon>Bacteria</taxon>
        <taxon>Pseudomonadati</taxon>
        <taxon>Pseudomonadota</taxon>
        <taxon>Alphaproteobacteria</taxon>
        <taxon>Rhodobacterales</taxon>
        <taxon>Roseobacteraceae</taxon>
        <taxon>Pseudosulfitobacter</taxon>
    </lineage>
</organism>
<evidence type="ECO:0000256" key="4">
    <source>
        <dbReference type="ARBA" id="ARBA00023136"/>
    </source>
</evidence>
<dbReference type="EMBL" id="JANKJG010000003">
    <property type="protein sequence ID" value="MCR8826270.1"/>
    <property type="molecule type" value="Genomic_DNA"/>
</dbReference>
<feature type="transmembrane region" description="Helical" evidence="5">
    <location>
        <begin position="357"/>
        <end position="378"/>
    </location>
</feature>
<evidence type="ECO:0000256" key="2">
    <source>
        <dbReference type="ARBA" id="ARBA00022692"/>
    </source>
</evidence>
<comment type="caution">
    <text evidence="7">The sequence shown here is derived from an EMBL/GenBank/DDBJ whole genome shotgun (WGS) entry which is preliminary data.</text>
</comment>
<proteinExistence type="predicted"/>
<feature type="transmembrane region" description="Helical" evidence="5">
    <location>
        <begin position="239"/>
        <end position="260"/>
    </location>
</feature>
<evidence type="ECO:0000259" key="6">
    <source>
        <dbReference type="PROSITE" id="PS50850"/>
    </source>
</evidence>
<name>A0ABT1YZF9_9RHOB</name>
<feature type="transmembrane region" description="Helical" evidence="5">
    <location>
        <begin position="43"/>
        <end position="63"/>
    </location>
</feature>
<evidence type="ECO:0000313" key="7">
    <source>
        <dbReference type="EMBL" id="MCR8826270.1"/>
    </source>
</evidence>
<feature type="transmembrane region" description="Helical" evidence="5">
    <location>
        <begin position="95"/>
        <end position="116"/>
    </location>
</feature>
<feature type="transmembrane region" description="Helical" evidence="5">
    <location>
        <begin position="326"/>
        <end position="345"/>
    </location>
</feature>
<dbReference type="InterPro" id="IPR051788">
    <property type="entry name" value="MFS_Transporter"/>
</dbReference>
<dbReference type="InterPro" id="IPR020846">
    <property type="entry name" value="MFS_dom"/>
</dbReference>
<feature type="transmembrane region" description="Helical" evidence="5">
    <location>
        <begin position="12"/>
        <end position="31"/>
    </location>
</feature>
<feature type="transmembrane region" description="Helical" evidence="5">
    <location>
        <begin position="70"/>
        <end position="89"/>
    </location>
</feature>
<sequence>MSIFNDLWISRKPLAGFLVIGTAWASYFAQMPVIKAGVGASDGAYGSVILLASLGAVGAMWLAPLADRLAGTWALPMGAMAVALGFLWAGVSPGLLGLMLALTIASSGSGVVDVLVNARLSEKEALHGRTLMNLNHAMYSFMYAGAAVVVGWAREAGWTPVQVFLVMTLLIACLCLVMLGDDAAPPIPETGEAPAAFPHLLVWLMGLLVLTGFLAEAGTEGWSALHLERTLGGGPAQGALGPAILGLTMGIGRLAGHAVARHMSEMILLACACLLSAFGVILAGAATSLMMAYLGFALGGLGVSIVVPMVIALAGRVVEPAARLTAISRVSVLGYGAFFVGPPLMGLVSEGWGLRTSFYMIGAMLILAAALLVPVIAAQISRRPA</sequence>
<feature type="domain" description="Major facilitator superfamily (MFS) profile" evidence="6">
    <location>
        <begin position="200"/>
        <end position="385"/>
    </location>
</feature>
<dbReference type="InterPro" id="IPR011701">
    <property type="entry name" value="MFS"/>
</dbReference>
<evidence type="ECO:0000256" key="5">
    <source>
        <dbReference type="SAM" id="Phobius"/>
    </source>
</evidence>
<dbReference type="Gene3D" id="1.20.1250.20">
    <property type="entry name" value="MFS general substrate transporter like domains"/>
    <property type="match status" value="2"/>
</dbReference>
<keyword evidence="4 5" id="KW-0472">Membrane</keyword>
<protein>
    <submittedName>
        <fullName evidence="7">MFS transporter</fullName>
    </submittedName>
</protein>
<gene>
    <name evidence="7" type="ORF">NTA49_06935</name>
</gene>
<accession>A0ABT1YZF9</accession>
<evidence type="ECO:0000256" key="3">
    <source>
        <dbReference type="ARBA" id="ARBA00022989"/>
    </source>
</evidence>
<evidence type="ECO:0000313" key="8">
    <source>
        <dbReference type="Proteomes" id="UP001165396"/>
    </source>
</evidence>
<feature type="transmembrane region" description="Helical" evidence="5">
    <location>
        <begin position="292"/>
        <end position="314"/>
    </location>
</feature>
<feature type="transmembrane region" description="Helical" evidence="5">
    <location>
        <begin position="137"/>
        <end position="154"/>
    </location>
</feature>
<dbReference type="InterPro" id="IPR036259">
    <property type="entry name" value="MFS_trans_sf"/>
</dbReference>